<dbReference type="GO" id="GO:0006955">
    <property type="term" value="P:immune response"/>
    <property type="evidence" value="ECO:0007669"/>
    <property type="project" value="InterPro"/>
</dbReference>
<feature type="transmembrane region" description="Helical" evidence="11">
    <location>
        <begin position="299"/>
        <end position="323"/>
    </location>
</feature>
<dbReference type="InterPro" id="IPR000276">
    <property type="entry name" value="GPCR_Rhodpsn"/>
</dbReference>
<evidence type="ECO:0000256" key="4">
    <source>
        <dbReference type="ARBA" id="ARBA00022989"/>
    </source>
</evidence>
<keyword evidence="6 11" id="KW-0472">Membrane</keyword>
<evidence type="ECO:0000256" key="8">
    <source>
        <dbReference type="ARBA" id="ARBA00023180"/>
    </source>
</evidence>
<name>A0A6P7ZDA5_9AMPH</name>
<proteinExistence type="inferred from homology"/>
<feature type="transmembrane region" description="Helical" evidence="11">
    <location>
        <begin position="91"/>
        <end position="116"/>
    </location>
</feature>
<keyword evidence="8" id="KW-0325">Glycoprotein</keyword>
<evidence type="ECO:0000256" key="11">
    <source>
        <dbReference type="SAM" id="Phobius"/>
    </source>
</evidence>
<accession>A0A6P7ZDA5</accession>
<dbReference type="InterPro" id="IPR005382">
    <property type="entry name" value="Chemokine_CCR10"/>
</dbReference>
<dbReference type="GO" id="GO:0007204">
    <property type="term" value="P:positive regulation of cytosolic calcium ion concentration"/>
    <property type="evidence" value="ECO:0007669"/>
    <property type="project" value="TreeGrafter"/>
</dbReference>
<keyword evidence="2" id="KW-1003">Cell membrane</keyword>
<dbReference type="InterPro" id="IPR017452">
    <property type="entry name" value="GPCR_Rhodpsn_7TM"/>
</dbReference>
<feature type="domain" description="G-protein coupled receptors family 1 profile" evidence="12">
    <location>
        <begin position="68"/>
        <end position="320"/>
    </location>
</feature>
<dbReference type="RefSeq" id="XP_030077327.1">
    <property type="nucleotide sequence ID" value="XM_030221467.1"/>
</dbReference>
<dbReference type="FunFam" id="1.20.1070.10:FF:000035">
    <property type="entry name" value="C-C chemokine receptor type 6"/>
    <property type="match status" value="1"/>
</dbReference>
<dbReference type="PRINTS" id="PR00237">
    <property type="entry name" value="GPCRRHODOPSN"/>
</dbReference>
<dbReference type="CDD" id="cd15177">
    <property type="entry name" value="7tmA_CCR10"/>
    <property type="match status" value="1"/>
</dbReference>
<feature type="transmembrane region" description="Helical" evidence="11">
    <location>
        <begin position="128"/>
        <end position="149"/>
    </location>
</feature>
<keyword evidence="4 11" id="KW-1133">Transmembrane helix</keyword>
<dbReference type="PRINTS" id="PR00657">
    <property type="entry name" value="CCCHEMOKINER"/>
</dbReference>
<evidence type="ECO:0000256" key="1">
    <source>
        <dbReference type="ARBA" id="ARBA00004651"/>
    </source>
</evidence>
<dbReference type="PROSITE" id="PS50262">
    <property type="entry name" value="G_PROTEIN_RECEP_F1_2"/>
    <property type="match status" value="1"/>
</dbReference>
<evidence type="ECO:0000256" key="2">
    <source>
        <dbReference type="ARBA" id="ARBA00022475"/>
    </source>
</evidence>
<dbReference type="OrthoDB" id="9942559at2759"/>
<dbReference type="GO" id="GO:0009897">
    <property type="term" value="C:external side of plasma membrane"/>
    <property type="evidence" value="ECO:0007669"/>
    <property type="project" value="TreeGrafter"/>
</dbReference>
<dbReference type="PANTHER" id="PTHR10489">
    <property type="entry name" value="CELL ADHESION MOLECULE"/>
    <property type="match status" value="1"/>
</dbReference>
<dbReference type="PANTHER" id="PTHR10489:SF735">
    <property type="entry name" value="C-C CHEMOKINE RECEPTOR TYPE 10"/>
    <property type="match status" value="1"/>
</dbReference>
<keyword evidence="13" id="KW-1185">Reference proteome</keyword>
<comment type="subcellular location">
    <subcellularLocation>
        <location evidence="1">Cell membrane</location>
        <topology evidence="1">Multi-pass membrane protein</topology>
    </subcellularLocation>
</comment>
<comment type="similarity">
    <text evidence="10">Belongs to the G-protein coupled receptor 1 family.</text>
</comment>
<evidence type="ECO:0000256" key="7">
    <source>
        <dbReference type="ARBA" id="ARBA00023170"/>
    </source>
</evidence>
<dbReference type="PROSITE" id="PS00237">
    <property type="entry name" value="G_PROTEIN_RECEP_F1_1"/>
    <property type="match status" value="1"/>
</dbReference>
<feature type="transmembrane region" description="Helical" evidence="11">
    <location>
        <begin position="222"/>
        <end position="246"/>
    </location>
</feature>
<dbReference type="Pfam" id="PF00001">
    <property type="entry name" value="7tm_1"/>
    <property type="match status" value="1"/>
</dbReference>
<dbReference type="InParanoid" id="A0A6P7ZDA5"/>
<keyword evidence="3 10" id="KW-0812">Transmembrane</keyword>
<protein>
    <submittedName>
        <fullName evidence="14">C-C chemokine receptor type 10</fullName>
    </submittedName>
</protein>
<evidence type="ECO:0000256" key="6">
    <source>
        <dbReference type="ARBA" id="ARBA00023136"/>
    </source>
</evidence>
<keyword evidence="9 10" id="KW-0807">Transducer</keyword>
<sequence>MEELQEPYQTQSSWTEEFLQSTTDFYGDENSVDYSLMPEMCEMHDVQEFGKVYQPCIYFLVFLLGVVGNGLVLVTYVYYRKIKCMTDIYLLNLALADLLLLSTLPFMAISSIHGWIFGNEMCKIVQSVYTVNFFSGFFFLTCISIDRYIVIVQAATAHRLRLKIVYYSKITSMVVWLLSILLTIPQLIFSKVVLREEVFLCRMIFPEDVTKSIKGFSNFAQAIFGFIIPFLVMVFCYSIIIKTLLGARSFEKHKALKVIIALVVIFVVFQFPYSLVLFLEATDFLWSREMSCKESKQKAVAIIVTSSVAFTRCCLNPVLYAFIGVKFRNDVLHLMKNCGCITQAQYTKFVGKYGISHQHSYSTAGETSSLTL</sequence>
<dbReference type="Proteomes" id="UP000515156">
    <property type="component" value="Chromosome 12"/>
</dbReference>
<dbReference type="GO" id="GO:0060326">
    <property type="term" value="P:cell chemotaxis"/>
    <property type="evidence" value="ECO:0007669"/>
    <property type="project" value="TreeGrafter"/>
</dbReference>
<dbReference type="PRINTS" id="PR01557">
    <property type="entry name" value="CHEMOKINER10"/>
</dbReference>
<dbReference type="KEGG" id="muo:115481965"/>
<dbReference type="GO" id="GO:0019957">
    <property type="term" value="F:C-C chemokine binding"/>
    <property type="evidence" value="ECO:0007669"/>
    <property type="project" value="TreeGrafter"/>
</dbReference>
<feature type="transmembrane region" description="Helical" evidence="11">
    <location>
        <begin position="170"/>
        <end position="189"/>
    </location>
</feature>
<gene>
    <name evidence="14" type="primary">CCR10</name>
</gene>
<dbReference type="CTD" id="2826"/>
<evidence type="ECO:0000313" key="13">
    <source>
        <dbReference type="Proteomes" id="UP000515156"/>
    </source>
</evidence>
<dbReference type="SUPFAM" id="SSF81321">
    <property type="entry name" value="Family A G protein-coupled receptor-like"/>
    <property type="match status" value="1"/>
</dbReference>
<evidence type="ECO:0000256" key="9">
    <source>
        <dbReference type="ARBA" id="ARBA00023224"/>
    </source>
</evidence>
<evidence type="ECO:0000256" key="10">
    <source>
        <dbReference type="RuleBase" id="RU000688"/>
    </source>
</evidence>
<dbReference type="Gene3D" id="1.20.1070.10">
    <property type="entry name" value="Rhodopsin 7-helix transmembrane proteins"/>
    <property type="match status" value="1"/>
</dbReference>
<keyword evidence="5 10" id="KW-0297">G-protein coupled receptor</keyword>
<dbReference type="GO" id="GO:0016493">
    <property type="term" value="F:C-C chemokine receptor activity"/>
    <property type="evidence" value="ECO:0007669"/>
    <property type="project" value="InterPro"/>
</dbReference>
<evidence type="ECO:0000256" key="5">
    <source>
        <dbReference type="ARBA" id="ARBA00023040"/>
    </source>
</evidence>
<keyword evidence="7 10" id="KW-0675">Receptor</keyword>
<dbReference type="InterPro" id="IPR000355">
    <property type="entry name" value="Chemokine_rcpt"/>
</dbReference>
<evidence type="ECO:0000256" key="3">
    <source>
        <dbReference type="ARBA" id="ARBA00022692"/>
    </source>
</evidence>
<feature type="transmembrane region" description="Helical" evidence="11">
    <location>
        <begin position="57"/>
        <end position="79"/>
    </location>
</feature>
<organism evidence="13 14">
    <name type="scientific">Microcaecilia unicolor</name>
    <dbReference type="NCBI Taxonomy" id="1415580"/>
    <lineage>
        <taxon>Eukaryota</taxon>
        <taxon>Metazoa</taxon>
        <taxon>Chordata</taxon>
        <taxon>Craniata</taxon>
        <taxon>Vertebrata</taxon>
        <taxon>Euteleostomi</taxon>
        <taxon>Amphibia</taxon>
        <taxon>Gymnophiona</taxon>
        <taxon>Siphonopidae</taxon>
        <taxon>Microcaecilia</taxon>
    </lineage>
</organism>
<reference evidence="14" key="1">
    <citation type="submission" date="2025-08" db="UniProtKB">
        <authorList>
            <consortium name="RefSeq"/>
        </authorList>
    </citation>
    <scope>IDENTIFICATION</scope>
</reference>
<evidence type="ECO:0000259" key="12">
    <source>
        <dbReference type="PROSITE" id="PS50262"/>
    </source>
</evidence>
<dbReference type="InterPro" id="IPR050119">
    <property type="entry name" value="CCR1-9-like"/>
</dbReference>
<feature type="transmembrane region" description="Helical" evidence="11">
    <location>
        <begin position="258"/>
        <end position="279"/>
    </location>
</feature>
<dbReference type="GO" id="GO:0019722">
    <property type="term" value="P:calcium-mediated signaling"/>
    <property type="evidence" value="ECO:0007669"/>
    <property type="project" value="TreeGrafter"/>
</dbReference>
<evidence type="ECO:0000313" key="14">
    <source>
        <dbReference type="RefSeq" id="XP_030077327.1"/>
    </source>
</evidence>
<dbReference type="GeneID" id="115481965"/>
<dbReference type="AlphaFoldDB" id="A0A6P7ZDA5"/>